<evidence type="ECO:0000313" key="15">
    <source>
        <dbReference type="Proteomes" id="UP001303889"/>
    </source>
</evidence>
<evidence type="ECO:0008006" key="16">
    <source>
        <dbReference type="Google" id="ProtNLM"/>
    </source>
</evidence>
<feature type="domain" description="RRM" evidence="11">
    <location>
        <begin position="391"/>
        <end position="485"/>
    </location>
</feature>
<feature type="region of interest" description="Disordered" evidence="10">
    <location>
        <begin position="589"/>
        <end position="613"/>
    </location>
</feature>
<dbReference type="GO" id="GO:0000398">
    <property type="term" value="P:mRNA splicing, via spliceosome"/>
    <property type="evidence" value="ECO:0007669"/>
    <property type="project" value="TreeGrafter"/>
</dbReference>
<evidence type="ECO:0000256" key="8">
    <source>
        <dbReference type="PROSITE-ProRule" id="PRU00176"/>
    </source>
</evidence>
<dbReference type="Gene3D" id="4.10.1060.10">
    <property type="entry name" value="Zinc finger, RanBP2-type"/>
    <property type="match status" value="1"/>
</dbReference>
<keyword evidence="4 9" id="KW-0863">Zinc-finger</keyword>
<keyword evidence="3" id="KW-0677">Repeat</keyword>
<feature type="compositionally biased region" description="Polar residues" evidence="10">
    <location>
        <begin position="401"/>
        <end position="421"/>
    </location>
</feature>
<reference evidence="14" key="1">
    <citation type="journal article" date="2023" name="Mol. Phylogenet. Evol.">
        <title>Genome-scale phylogeny and comparative genomics of the fungal order Sordariales.</title>
        <authorList>
            <person name="Hensen N."/>
            <person name="Bonometti L."/>
            <person name="Westerberg I."/>
            <person name="Brannstrom I.O."/>
            <person name="Guillou S."/>
            <person name="Cros-Aarteil S."/>
            <person name="Calhoun S."/>
            <person name="Haridas S."/>
            <person name="Kuo A."/>
            <person name="Mondo S."/>
            <person name="Pangilinan J."/>
            <person name="Riley R."/>
            <person name="LaButti K."/>
            <person name="Andreopoulos B."/>
            <person name="Lipzen A."/>
            <person name="Chen C."/>
            <person name="Yan M."/>
            <person name="Daum C."/>
            <person name="Ng V."/>
            <person name="Clum A."/>
            <person name="Steindorff A."/>
            <person name="Ohm R.A."/>
            <person name="Martin F."/>
            <person name="Silar P."/>
            <person name="Natvig D.O."/>
            <person name="Lalanne C."/>
            <person name="Gautier V."/>
            <person name="Ament-Velasquez S.L."/>
            <person name="Kruys A."/>
            <person name="Hutchinson M.I."/>
            <person name="Powell A.J."/>
            <person name="Barry K."/>
            <person name="Miller A.N."/>
            <person name="Grigoriev I.V."/>
            <person name="Debuchy R."/>
            <person name="Gladieux P."/>
            <person name="Hiltunen Thoren M."/>
            <person name="Johannesson H."/>
        </authorList>
    </citation>
    <scope>NUCLEOTIDE SEQUENCE</scope>
    <source>
        <strain evidence="14">CBS 103.79</strain>
    </source>
</reference>
<feature type="domain" description="G-patch" evidence="12">
    <location>
        <begin position="855"/>
        <end position="901"/>
    </location>
</feature>
<feature type="compositionally biased region" description="Low complexity" evidence="10">
    <location>
        <begin position="822"/>
        <end position="832"/>
    </location>
</feature>
<dbReference type="PROSITE" id="PS50174">
    <property type="entry name" value="G_PATCH"/>
    <property type="match status" value="1"/>
</dbReference>
<sequence length="936" mass="103873">MDHSGHRAPSRDGGSYPNRGRDLRGGSPYVRHADDRDADYRRPRKDSPGPPRSLNYDDEDDGGNDNGEERADEYRRTPRDHYYDDNDDTATSSSRWQDASLRSSRLVHHGGHIVRHGDHDVYHAANEPLHEAHGHHSGRDLPDGAHYPDRDDGYGPDSHLGRNPAAPGHVHFPLLRDPGGHRDYVPDRRGNAVHTGRRQLDRRHPGGAGRAVVLDGLPEDATERDILYGLEYVTRDRHFSADQVRVARVRYGYDGRRIAFVEFHRRSDAEHFYDRYYPDVSFPLEHSRGLDSEPITVGVSLPSDQDEMDSSRDSRRDEDGWECIECGVINYPHRAVCFKCKTERHEEDHGMSGPFLTGETDECPQQSPSQYVVVRDLEGSVTEEVLAKGVMKLFVQNQEPAKEAPTTTNKLKSTAPTNSTVGLGAKPGSLRRVFLMRDRKTNESWRYGFAEFATVEDAIAAVVKFRASTKFTIASKPVVVAFIHTGVFIPAFDTPETSESQELSFTPIYNPAVRLRYWDERAYPSAHVVATPDPLPGAPSPEKPGGDDATKSGGRPTKKAKTAKEPTLAPMIAMTPQIQLWTKASAQLHGARPAADAGAPAAQAPGELKPAAVPAAPEVEEALPDGPVAPQAGDQYLSYADWDALTCLACSWEAPSQAHIDKQGWPQSRGDLLIEHEGRAHNFFHDGPAKEKVAAALSALGKEPRQIIRRTPRLKSERLPVYKSFADFDRLRCVLCKRTFKDVRLIWLHEQQSELHKRMLADPQNRARATEEFKAMGKKMRVLEPEAEFKARWEAQRVRFLQPQYRDRALERRRAFGRSKKATGAASAAPTGPEKRKEPAETTIADDRDKEPAAKKSKGAGMLAKMGWTAGAGLGAEGAGRTKAIATEVYAPGVGLGAEGGKLGDASEEAARNTRGDFAAFVEKTRDRARERFERM</sequence>
<evidence type="ECO:0000256" key="10">
    <source>
        <dbReference type="SAM" id="MobiDB-lite"/>
    </source>
</evidence>
<dbReference type="InterPro" id="IPR036443">
    <property type="entry name" value="Znf_RanBP2_sf"/>
</dbReference>
<dbReference type="PANTHER" id="PTHR13948">
    <property type="entry name" value="RNA-BINDING PROTEIN"/>
    <property type="match status" value="1"/>
</dbReference>
<dbReference type="InterPro" id="IPR012677">
    <property type="entry name" value="Nucleotide-bd_a/b_plait_sf"/>
</dbReference>
<evidence type="ECO:0000313" key="14">
    <source>
        <dbReference type="EMBL" id="KAK3902872.1"/>
    </source>
</evidence>
<dbReference type="GO" id="GO:0003723">
    <property type="term" value="F:RNA binding"/>
    <property type="evidence" value="ECO:0007669"/>
    <property type="project" value="UniProtKB-UniRule"/>
</dbReference>
<dbReference type="EMBL" id="MU855482">
    <property type="protein sequence ID" value="KAK3902872.1"/>
    <property type="molecule type" value="Genomic_DNA"/>
</dbReference>
<dbReference type="GO" id="GO:0005634">
    <property type="term" value="C:nucleus"/>
    <property type="evidence" value="ECO:0007669"/>
    <property type="project" value="UniProtKB-SubCell"/>
</dbReference>
<keyword evidence="7" id="KW-0539">Nucleus</keyword>
<evidence type="ECO:0000256" key="7">
    <source>
        <dbReference type="ARBA" id="ARBA00023242"/>
    </source>
</evidence>
<dbReference type="InterPro" id="IPR035979">
    <property type="entry name" value="RBD_domain_sf"/>
</dbReference>
<dbReference type="GO" id="GO:0008270">
    <property type="term" value="F:zinc ion binding"/>
    <property type="evidence" value="ECO:0007669"/>
    <property type="project" value="UniProtKB-KW"/>
</dbReference>
<dbReference type="Proteomes" id="UP001303889">
    <property type="component" value="Unassembled WGS sequence"/>
</dbReference>
<dbReference type="SMART" id="SM00547">
    <property type="entry name" value="ZnF_RBZ"/>
    <property type="match status" value="1"/>
</dbReference>
<dbReference type="PROSITE" id="PS50199">
    <property type="entry name" value="ZF_RANBP2_2"/>
    <property type="match status" value="1"/>
</dbReference>
<feature type="compositionally biased region" description="Basic and acidic residues" evidence="10">
    <location>
        <begin position="31"/>
        <end position="47"/>
    </location>
</feature>
<feature type="region of interest" description="Disordered" evidence="10">
    <location>
        <begin position="1"/>
        <end position="97"/>
    </location>
</feature>
<dbReference type="PROSITE" id="PS01358">
    <property type="entry name" value="ZF_RANBP2_1"/>
    <property type="match status" value="1"/>
</dbReference>
<feature type="compositionally biased region" description="Basic and acidic residues" evidence="10">
    <location>
        <begin position="833"/>
        <end position="854"/>
    </location>
</feature>
<evidence type="ECO:0000256" key="1">
    <source>
        <dbReference type="ARBA" id="ARBA00004123"/>
    </source>
</evidence>
<evidence type="ECO:0000256" key="6">
    <source>
        <dbReference type="ARBA" id="ARBA00022884"/>
    </source>
</evidence>
<feature type="compositionally biased region" description="Low complexity" evidence="10">
    <location>
        <begin position="590"/>
        <end position="613"/>
    </location>
</feature>
<organism evidence="14 15">
    <name type="scientific">Staphylotrichum tortipilum</name>
    <dbReference type="NCBI Taxonomy" id="2831512"/>
    <lineage>
        <taxon>Eukaryota</taxon>
        <taxon>Fungi</taxon>
        <taxon>Dikarya</taxon>
        <taxon>Ascomycota</taxon>
        <taxon>Pezizomycotina</taxon>
        <taxon>Sordariomycetes</taxon>
        <taxon>Sordariomycetidae</taxon>
        <taxon>Sordariales</taxon>
        <taxon>Chaetomiaceae</taxon>
        <taxon>Staphylotrichum</taxon>
    </lineage>
</organism>
<feature type="compositionally biased region" description="Basic and acidic residues" evidence="10">
    <location>
        <begin position="178"/>
        <end position="189"/>
    </location>
</feature>
<feature type="compositionally biased region" description="Basic and acidic residues" evidence="10">
    <location>
        <begin position="67"/>
        <end position="84"/>
    </location>
</feature>
<evidence type="ECO:0000256" key="3">
    <source>
        <dbReference type="ARBA" id="ARBA00022737"/>
    </source>
</evidence>
<dbReference type="SMART" id="SM00360">
    <property type="entry name" value="RRM"/>
    <property type="match status" value="1"/>
</dbReference>
<keyword evidence="15" id="KW-1185">Reference proteome</keyword>
<dbReference type="InterPro" id="IPR000504">
    <property type="entry name" value="RRM_dom"/>
</dbReference>
<evidence type="ECO:0000256" key="2">
    <source>
        <dbReference type="ARBA" id="ARBA00022723"/>
    </source>
</evidence>
<dbReference type="SMART" id="SM00443">
    <property type="entry name" value="G_patch"/>
    <property type="match status" value="1"/>
</dbReference>
<comment type="subcellular location">
    <subcellularLocation>
        <location evidence="1">Nucleus</location>
    </subcellularLocation>
</comment>
<dbReference type="PANTHER" id="PTHR13948:SF3">
    <property type="entry name" value="FI21118P1"/>
    <property type="match status" value="1"/>
</dbReference>
<protein>
    <recommendedName>
        <fullName evidence="16">RNA-binding protein</fullName>
    </recommendedName>
</protein>
<gene>
    <name evidence="14" type="ORF">C8A05DRAFT_15128</name>
</gene>
<dbReference type="AlphaFoldDB" id="A0AAN6ML27"/>
<evidence type="ECO:0000259" key="13">
    <source>
        <dbReference type="PROSITE" id="PS50199"/>
    </source>
</evidence>
<dbReference type="SUPFAM" id="SSF90209">
    <property type="entry name" value="Ran binding protein zinc finger-like"/>
    <property type="match status" value="1"/>
</dbReference>
<dbReference type="Pfam" id="PF00641">
    <property type="entry name" value="Zn_ribbon_RanBP"/>
    <property type="match status" value="1"/>
</dbReference>
<dbReference type="PROSITE" id="PS50102">
    <property type="entry name" value="RRM"/>
    <property type="match status" value="1"/>
</dbReference>
<dbReference type="Gene3D" id="3.30.70.330">
    <property type="match status" value="1"/>
</dbReference>
<feature type="region of interest" description="Disordered" evidence="10">
    <location>
        <begin position="293"/>
        <end position="317"/>
    </location>
</feature>
<keyword evidence="5" id="KW-0862">Zinc</keyword>
<dbReference type="InterPro" id="IPR000467">
    <property type="entry name" value="G_patch_dom"/>
</dbReference>
<keyword evidence="6 8" id="KW-0694">RNA-binding</keyword>
<feature type="region of interest" description="Disordered" evidence="10">
    <location>
        <begin position="401"/>
        <end position="422"/>
    </location>
</feature>
<dbReference type="Pfam" id="PF01585">
    <property type="entry name" value="G-patch"/>
    <property type="match status" value="1"/>
</dbReference>
<feature type="compositionally biased region" description="Basic and acidic residues" evidence="10">
    <location>
        <begin position="131"/>
        <end position="153"/>
    </location>
</feature>
<dbReference type="SUPFAM" id="SSF54928">
    <property type="entry name" value="RNA-binding domain, RBD"/>
    <property type="match status" value="1"/>
</dbReference>
<reference evidence="14" key="2">
    <citation type="submission" date="2023-05" db="EMBL/GenBank/DDBJ databases">
        <authorList>
            <consortium name="Lawrence Berkeley National Laboratory"/>
            <person name="Steindorff A."/>
            <person name="Hensen N."/>
            <person name="Bonometti L."/>
            <person name="Westerberg I."/>
            <person name="Brannstrom I.O."/>
            <person name="Guillou S."/>
            <person name="Cros-Aarteil S."/>
            <person name="Calhoun S."/>
            <person name="Haridas S."/>
            <person name="Kuo A."/>
            <person name="Mondo S."/>
            <person name="Pangilinan J."/>
            <person name="Riley R."/>
            <person name="Labutti K."/>
            <person name="Andreopoulos B."/>
            <person name="Lipzen A."/>
            <person name="Chen C."/>
            <person name="Yanf M."/>
            <person name="Daum C."/>
            <person name="Ng V."/>
            <person name="Clum A."/>
            <person name="Ohm R."/>
            <person name="Martin F."/>
            <person name="Silar P."/>
            <person name="Natvig D."/>
            <person name="Lalanne C."/>
            <person name="Gautier V."/>
            <person name="Ament-Velasquez S.L."/>
            <person name="Kruys A."/>
            <person name="Hutchinson M.I."/>
            <person name="Powell A.J."/>
            <person name="Barry K."/>
            <person name="Miller A.N."/>
            <person name="Grigoriev I.V."/>
            <person name="Debuchy R."/>
            <person name="Gladieux P."/>
            <person name="Thoren M.H."/>
            <person name="Johannesson H."/>
        </authorList>
    </citation>
    <scope>NUCLEOTIDE SEQUENCE</scope>
    <source>
        <strain evidence="14">CBS 103.79</strain>
    </source>
</reference>
<evidence type="ECO:0000259" key="12">
    <source>
        <dbReference type="PROSITE" id="PS50174"/>
    </source>
</evidence>
<feature type="region of interest" description="Disordered" evidence="10">
    <location>
        <begin position="814"/>
        <end position="859"/>
    </location>
</feature>
<evidence type="ECO:0000256" key="5">
    <source>
        <dbReference type="ARBA" id="ARBA00022833"/>
    </source>
</evidence>
<feature type="region of interest" description="Disordered" evidence="10">
    <location>
        <begin position="528"/>
        <end position="567"/>
    </location>
</feature>
<name>A0AAN6ML27_9PEZI</name>
<proteinExistence type="predicted"/>
<keyword evidence="2" id="KW-0479">Metal-binding</keyword>
<evidence type="ECO:0000259" key="11">
    <source>
        <dbReference type="PROSITE" id="PS50102"/>
    </source>
</evidence>
<evidence type="ECO:0000256" key="4">
    <source>
        <dbReference type="ARBA" id="ARBA00022771"/>
    </source>
</evidence>
<accession>A0AAN6ML27</accession>
<evidence type="ECO:0000256" key="9">
    <source>
        <dbReference type="PROSITE-ProRule" id="PRU00322"/>
    </source>
</evidence>
<comment type="caution">
    <text evidence="14">The sequence shown here is derived from an EMBL/GenBank/DDBJ whole genome shotgun (WGS) entry which is preliminary data.</text>
</comment>
<feature type="compositionally biased region" description="Pro residues" evidence="10">
    <location>
        <begin position="533"/>
        <end position="542"/>
    </location>
</feature>
<dbReference type="InterPro" id="IPR001876">
    <property type="entry name" value="Znf_RanBP2"/>
</dbReference>
<feature type="region of interest" description="Disordered" evidence="10">
    <location>
        <begin position="131"/>
        <end position="189"/>
    </location>
</feature>
<feature type="domain" description="RanBP2-type" evidence="13">
    <location>
        <begin position="317"/>
        <end position="346"/>
    </location>
</feature>